<evidence type="ECO:0000313" key="2">
    <source>
        <dbReference type="Proteomes" id="UP000286997"/>
    </source>
</evidence>
<comment type="caution">
    <text evidence="1">The sequence shown here is derived from an EMBL/GenBank/DDBJ whole genome shotgun (WGS) entry which is preliminary data.</text>
</comment>
<proteinExistence type="predicted"/>
<protein>
    <submittedName>
        <fullName evidence="1">Uncharacterized protein</fullName>
    </submittedName>
</protein>
<evidence type="ECO:0000313" key="1">
    <source>
        <dbReference type="EMBL" id="RVU14254.1"/>
    </source>
</evidence>
<dbReference type="Proteomes" id="UP000286997">
    <property type="component" value="Unassembled WGS sequence"/>
</dbReference>
<accession>A0A3S2YM51</accession>
<gene>
    <name evidence="1" type="ORF">EOE48_24025</name>
</gene>
<dbReference type="EMBL" id="SACP01000033">
    <property type="protein sequence ID" value="RVU14254.1"/>
    <property type="molecule type" value="Genomic_DNA"/>
</dbReference>
<dbReference type="AlphaFoldDB" id="A0A3S2YM51"/>
<name>A0A3S2YM51_9HYPH</name>
<reference evidence="1 2" key="1">
    <citation type="submission" date="2019-01" db="EMBL/GenBank/DDBJ databases">
        <authorList>
            <person name="Chen W.-M."/>
        </authorList>
    </citation>
    <scope>NUCLEOTIDE SEQUENCE [LARGE SCALE GENOMIC DNA]</scope>
    <source>
        <strain evidence="1 2">TER-1</strain>
    </source>
</reference>
<keyword evidence="2" id="KW-1185">Reference proteome</keyword>
<organism evidence="1 2">
    <name type="scientific">Methylobacterium oryzihabitans</name>
    <dbReference type="NCBI Taxonomy" id="2499852"/>
    <lineage>
        <taxon>Bacteria</taxon>
        <taxon>Pseudomonadati</taxon>
        <taxon>Pseudomonadota</taxon>
        <taxon>Alphaproteobacteria</taxon>
        <taxon>Hyphomicrobiales</taxon>
        <taxon>Methylobacteriaceae</taxon>
        <taxon>Methylobacterium</taxon>
    </lineage>
</organism>
<sequence length="60" mass="6818">MCAFSSPRLRGEGIWGSKIPHLVVADARRQPRVRGRFRRSLLRNCPLTLALRAPRPPNRG</sequence>